<dbReference type="InterPro" id="IPR008979">
    <property type="entry name" value="Galactose-bd-like_sf"/>
</dbReference>
<keyword evidence="2" id="KW-1185">Reference proteome</keyword>
<proteinExistence type="predicted"/>
<dbReference type="KEGG" id="psac:PSM36_0877"/>
<evidence type="ECO:0000313" key="1">
    <source>
        <dbReference type="EMBL" id="SCD19703.1"/>
    </source>
</evidence>
<dbReference type="EMBL" id="LT605205">
    <property type="protein sequence ID" value="SCD19703.1"/>
    <property type="molecule type" value="Genomic_DNA"/>
</dbReference>
<dbReference type="Gene3D" id="2.60.120.260">
    <property type="entry name" value="Galactose-binding domain-like"/>
    <property type="match status" value="1"/>
</dbReference>
<sequence length="138" mass="16022">MFYDKNGLEVEGKVIGSEGSYKDLGNVKEKAFDKDILTAFDGHTSSGSWIGLEFPEPKEIDMIRFIPRNDGNCIEIGHRYELVFWNNKGWKSLGEQIATNDSLIYHNCPTNALFLLKNHTRGQEERIFTYENEEQVWW</sequence>
<dbReference type="SUPFAM" id="SSF49785">
    <property type="entry name" value="Galactose-binding domain-like"/>
    <property type="match status" value="1"/>
</dbReference>
<dbReference type="STRING" id="1642647.PSM36_0877"/>
<organism evidence="1 2">
    <name type="scientific">Proteiniphilum saccharofermentans</name>
    <dbReference type="NCBI Taxonomy" id="1642647"/>
    <lineage>
        <taxon>Bacteria</taxon>
        <taxon>Pseudomonadati</taxon>
        <taxon>Bacteroidota</taxon>
        <taxon>Bacteroidia</taxon>
        <taxon>Bacteroidales</taxon>
        <taxon>Dysgonomonadaceae</taxon>
        <taxon>Proteiniphilum</taxon>
    </lineage>
</organism>
<evidence type="ECO:0008006" key="3">
    <source>
        <dbReference type="Google" id="ProtNLM"/>
    </source>
</evidence>
<dbReference type="AlphaFoldDB" id="A0A1R3STP2"/>
<accession>A0A1R3STP2</accession>
<protein>
    <recommendedName>
        <fullName evidence="3">F5/8 type C domain-containing protein</fullName>
    </recommendedName>
</protein>
<gene>
    <name evidence="1" type="ORF">PSM36_0877</name>
</gene>
<dbReference type="Proteomes" id="UP000187464">
    <property type="component" value="Chromosome I"/>
</dbReference>
<evidence type="ECO:0000313" key="2">
    <source>
        <dbReference type="Proteomes" id="UP000187464"/>
    </source>
</evidence>
<dbReference type="RefSeq" id="WP_076929178.1">
    <property type="nucleotide sequence ID" value="NZ_LT605205.1"/>
</dbReference>
<name>A0A1R3STP2_9BACT</name>
<reference evidence="1 2" key="1">
    <citation type="submission" date="2016-08" db="EMBL/GenBank/DDBJ databases">
        <authorList>
            <person name="Seilhamer J.J."/>
        </authorList>
    </citation>
    <scope>NUCLEOTIDE SEQUENCE [LARGE SCALE GENOMIC DNA]</scope>
    <source>
        <strain evidence="1">M3/6</strain>
    </source>
</reference>